<feature type="transmembrane region" description="Helical" evidence="6">
    <location>
        <begin position="27"/>
        <end position="47"/>
    </location>
</feature>
<feature type="domain" description="ABC3 transporter permease C-terminal" evidence="7">
    <location>
        <begin position="725"/>
        <end position="839"/>
    </location>
</feature>
<feature type="transmembrane region" description="Helical" evidence="6">
    <location>
        <begin position="404"/>
        <end position="422"/>
    </location>
</feature>
<comment type="subcellular location">
    <subcellularLocation>
        <location evidence="1">Cell membrane</location>
        <topology evidence="1">Multi-pass membrane protein</topology>
    </subcellularLocation>
</comment>
<proteinExistence type="predicted"/>
<evidence type="ECO:0000313" key="9">
    <source>
        <dbReference type="EMBL" id="ANE49737.1"/>
    </source>
</evidence>
<keyword evidence="10" id="KW-1185">Reference proteome</keyword>
<dbReference type="AlphaFoldDB" id="A0A172TSH1"/>
<feature type="transmembrane region" description="Helical" evidence="6">
    <location>
        <begin position="766"/>
        <end position="797"/>
    </location>
</feature>
<protein>
    <submittedName>
        <fullName evidence="9">ABC transporter permease</fullName>
    </submittedName>
</protein>
<keyword evidence="3 6" id="KW-0812">Transmembrane</keyword>
<dbReference type="Pfam" id="PF02687">
    <property type="entry name" value="FtsX"/>
    <property type="match status" value="2"/>
</dbReference>
<evidence type="ECO:0000313" key="10">
    <source>
        <dbReference type="Proteomes" id="UP000077177"/>
    </source>
</evidence>
<dbReference type="InterPro" id="IPR038766">
    <property type="entry name" value="Membrane_comp_ABC_pdt"/>
</dbReference>
<evidence type="ECO:0000256" key="3">
    <source>
        <dbReference type="ARBA" id="ARBA00022692"/>
    </source>
</evidence>
<keyword evidence="5 6" id="KW-0472">Membrane</keyword>
<keyword evidence="2" id="KW-1003">Cell membrane</keyword>
<organism evidence="9 10">
    <name type="scientific">Flavisolibacter tropicus</name>
    <dbReference type="NCBI Taxonomy" id="1492898"/>
    <lineage>
        <taxon>Bacteria</taxon>
        <taxon>Pseudomonadati</taxon>
        <taxon>Bacteroidota</taxon>
        <taxon>Chitinophagia</taxon>
        <taxon>Chitinophagales</taxon>
        <taxon>Chitinophagaceae</taxon>
        <taxon>Flavisolibacter</taxon>
    </lineage>
</organism>
<feature type="domain" description="ABC3 transporter permease C-terminal" evidence="7">
    <location>
        <begin position="265"/>
        <end position="384"/>
    </location>
</feature>
<feature type="transmembrane region" description="Helical" evidence="6">
    <location>
        <begin position="481"/>
        <end position="503"/>
    </location>
</feature>
<dbReference type="PANTHER" id="PTHR30287:SF1">
    <property type="entry name" value="INNER MEMBRANE PROTEIN"/>
    <property type="match status" value="1"/>
</dbReference>
<evidence type="ECO:0000256" key="6">
    <source>
        <dbReference type="SAM" id="Phobius"/>
    </source>
</evidence>
<evidence type="ECO:0000256" key="5">
    <source>
        <dbReference type="ARBA" id="ARBA00023136"/>
    </source>
</evidence>
<accession>A0A172TSH1</accession>
<evidence type="ECO:0000256" key="4">
    <source>
        <dbReference type="ARBA" id="ARBA00022989"/>
    </source>
</evidence>
<reference evidence="10" key="1">
    <citation type="submission" date="2015-01" db="EMBL/GenBank/DDBJ databases">
        <title>Flavisolibacter sp./LCS9/ whole genome sequencing.</title>
        <authorList>
            <person name="Kim M.K."/>
            <person name="Srinivasan S."/>
            <person name="Lee J.-J."/>
        </authorList>
    </citation>
    <scope>NUCLEOTIDE SEQUENCE [LARGE SCALE GENOMIC DNA]</scope>
    <source>
        <strain evidence="10">LCS9</strain>
    </source>
</reference>
<feature type="transmembrane region" description="Helical" evidence="6">
    <location>
        <begin position="721"/>
        <end position="745"/>
    </location>
</feature>
<evidence type="ECO:0000256" key="1">
    <source>
        <dbReference type="ARBA" id="ARBA00004651"/>
    </source>
</evidence>
<dbReference type="GO" id="GO:0005886">
    <property type="term" value="C:plasma membrane"/>
    <property type="evidence" value="ECO:0007669"/>
    <property type="project" value="UniProtKB-SubCell"/>
</dbReference>
<evidence type="ECO:0000256" key="2">
    <source>
        <dbReference type="ARBA" id="ARBA00022475"/>
    </source>
</evidence>
<dbReference type="STRING" id="1492898.SY85_03750"/>
<dbReference type="PANTHER" id="PTHR30287">
    <property type="entry name" value="MEMBRANE COMPONENT OF PREDICTED ABC SUPERFAMILY METABOLITE UPTAKE TRANSPORTER"/>
    <property type="match status" value="1"/>
</dbReference>
<feature type="transmembrane region" description="Helical" evidence="6">
    <location>
        <begin position="809"/>
        <end position="828"/>
    </location>
</feature>
<feature type="transmembrane region" description="Helical" evidence="6">
    <location>
        <begin position="352"/>
        <end position="379"/>
    </location>
</feature>
<dbReference type="Proteomes" id="UP000077177">
    <property type="component" value="Chromosome"/>
</dbReference>
<feature type="domain" description="MacB-like periplasmic core" evidence="8">
    <location>
        <begin position="28"/>
        <end position="232"/>
    </location>
</feature>
<gene>
    <name evidence="9" type="ORF">SY85_03750</name>
</gene>
<dbReference type="InterPro" id="IPR003838">
    <property type="entry name" value="ABC3_permease_C"/>
</dbReference>
<evidence type="ECO:0000259" key="8">
    <source>
        <dbReference type="Pfam" id="PF12704"/>
    </source>
</evidence>
<dbReference type="OrthoDB" id="9775544at2"/>
<evidence type="ECO:0000259" key="7">
    <source>
        <dbReference type="Pfam" id="PF02687"/>
    </source>
</evidence>
<feature type="transmembrane region" description="Helical" evidence="6">
    <location>
        <begin position="428"/>
        <end position="453"/>
    </location>
</feature>
<feature type="transmembrane region" description="Helical" evidence="6">
    <location>
        <begin position="262"/>
        <end position="286"/>
    </location>
</feature>
<feature type="transmembrane region" description="Helical" evidence="6">
    <location>
        <begin position="307"/>
        <end position="332"/>
    </location>
</feature>
<dbReference type="Pfam" id="PF12704">
    <property type="entry name" value="MacB_PCD"/>
    <property type="match status" value="1"/>
</dbReference>
<dbReference type="KEGG" id="fla:SY85_03750"/>
<dbReference type="PATRIC" id="fig|1492898.3.peg.818"/>
<keyword evidence="4 6" id="KW-1133">Transmembrane helix</keyword>
<name>A0A172TSH1_9BACT</name>
<reference evidence="9 10" key="2">
    <citation type="journal article" date="2016" name="Int. J. Syst. Evol. Microbiol.">
        <title>Flavisolibacter tropicus sp. nov., isolated from tropical soil.</title>
        <authorList>
            <person name="Lee J.J."/>
            <person name="Kang M.S."/>
            <person name="Kim G.S."/>
            <person name="Lee C.S."/>
            <person name="Lim S."/>
            <person name="Lee J."/>
            <person name="Roh S.H."/>
            <person name="Kang H."/>
            <person name="Ha J.M."/>
            <person name="Bae S."/>
            <person name="Jung H.Y."/>
            <person name="Kim M.K."/>
        </authorList>
    </citation>
    <scope>NUCLEOTIDE SEQUENCE [LARGE SCALE GENOMIC DNA]</scope>
    <source>
        <strain evidence="9 10">LCS9</strain>
    </source>
</reference>
<sequence length="847" mass="94252">MNHRTGIRLRWLMTMAWRDSRRNRSRLFLFISSIILGIAALVAIYSLNENMQTEIDRQAASLIGADLEISSSRQVSPASQKLIDSLGDRRSEERSFVSMALFNKSGGTRLVQVKALQGEFPYYGALETEPSTAGVSFRNKQQALVDQTLMLQFKAQTGDSIQLGNMNFVIAGTLLRAPGQTGLSASVSPVVYIPLQYLEATGLSQKGSRIGYKFYYKYDRKVNIDKIAKQLEPRLSAEGLNYDTIASQKEETNRSFRDVTRFLSLIGFIALLLGCIGVASSIHIYIREKINSVAILRCLGASSKQSFLIFLIQIAAIGLVGSIVGAFLGTIIQQLLPVVLKEILPIDIPTALSWSSITQGILLGTIISILFALLPLVSIRRISPLNTLRAAFQQQKKKLDPVKWLIYSLVLLFIFGFALLQMDNWRQALFFTLGVILAFLILTGIAALLMYLVRRFFPGSWSYLWRQGLANLYRPNNQTTILIVSIGLGTAFICTLIFIHSLLLNRVSLSSSGHQPNMVLFDIQPAQKEQVIALTRQQGLPVNGTVPIVNMRLESINDITASRLQQDSTIDVQRWVFSREYRVTFRDTLSDSEKIAEGKWSGKADKDGTVRVSIEERFAKRNKIHIGDTMTFNVQGSIIPTIVGSLREVDWNRIQTNFLVVFPTGVLEDAPQFHVLLTRVPSKEKSAQFQQVLVKQFPNVSIIDLGLVLSVIDDVLSKVGFVIRFMAGFSIFTGLVVLIASVLISKYQRMGESVLLRTLGASKRQLFMITALEYFFLGAFAAATGIILSLIGSWALANYSFEMSFSPSLWPVLVVFLSVCALTVSIGLGNSREVLTQPPLEILRQEN</sequence>
<dbReference type="EMBL" id="CP011390">
    <property type="protein sequence ID" value="ANE49737.1"/>
    <property type="molecule type" value="Genomic_DNA"/>
</dbReference>
<dbReference type="InterPro" id="IPR025857">
    <property type="entry name" value="MacB_PCD"/>
</dbReference>
<dbReference type="RefSeq" id="WP_066401872.1">
    <property type="nucleotide sequence ID" value="NZ_CP011390.1"/>
</dbReference>